<evidence type="ECO:0000259" key="1">
    <source>
        <dbReference type="SMART" id="SM00479"/>
    </source>
</evidence>
<dbReference type="InterPro" id="IPR013520">
    <property type="entry name" value="Ribonucl_H"/>
</dbReference>
<protein>
    <submittedName>
        <fullName evidence="2">DNA polymerase-3 subunit epsilon</fullName>
    </submittedName>
</protein>
<dbReference type="PANTHER" id="PTHR30231:SF41">
    <property type="entry name" value="DNA POLYMERASE III SUBUNIT EPSILON"/>
    <property type="match status" value="1"/>
</dbReference>
<dbReference type="EMBL" id="FRDJ01000008">
    <property type="protein sequence ID" value="SHN64835.1"/>
    <property type="molecule type" value="Genomic_DNA"/>
</dbReference>
<gene>
    <name evidence="2" type="ORF">SAMN02745226_01456</name>
</gene>
<reference evidence="3" key="1">
    <citation type="submission" date="2016-12" db="EMBL/GenBank/DDBJ databases">
        <authorList>
            <person name="Varghese N."/>
            <person name="Submissions S."/>
        </authorList>
    </citation>
    <scope>NUCLEOTIDE SEQUENCE [LARGE SCALE GENOMIC DNA]</scope>
    <source>
        <strain evidence="3">DSM 13020</strain>
    </source>
</reference>
<dbReference type="InterPro" id="IPR006054">
    <property type="entry name" value="DnaQ"/>
</dbReference>
<evidence type="ECO:0000313" key="2">
    <source>
        <dbReference type="EMBL" id="SHN64835.1"/>
    </source>
</evidence>
<dbReference type="Gene3D" id="3.30.420.10">
    <property type="entry name" value="Ribonuclease H-like superfamily/Ribonuclease H"/>
    <property type="match status" value="1"/>
</dbReference>
<dbReference type="GO" id="GO:0045004">
    <property type="term" value="P:DNA replication proofreading"/>
    <property type="evidence" value="ECO:0007669"/>
    <property type="project" value="TreeGrafter"/>
</dbReference>
<dbReference type="FunFam" id="3.30.420.10:FF:000045">
    <property type="entry name" value="3'-5' exonuclease DinG"/>
    <property type="match status" value="1"/>
</dbReference>
<feature type="domain" description="Exonuclease" evidence="1">
    <location>
        <begin position="7"/>
        <end position="174"/>
    </location>
</feature>
<dbReference type="GO" id="GO:0005829">
    <property type="term" value="C:cytosol"/>
    <property type="evidence" value="ECO:0007669"/>
    <property type="project" value="TreeGrafter"/>
</dbReference>
<dbReference type="PANTHER" id="PTHR30231">
    <property type="entry name" value="DNA POLYMERASE III SUBUNIT EPSILON"/>
    <property type="match status" value="1"/>
</dbReference>
<sequence>MIWDENVYCAVDIETTGIDPSAGDRIIEIAIIPVYKGKIVKEWIYSSLVNPKVGIQTYAQGVHKISIKDIEQAPGLDEILSIVRKYSKDTIFVFHNARFDLTFLDYAAKEVGQLPLDIFYIDTLEISQNVYGKRRKLESLAVEMKINHKVTHRAFDDAYVTANVFIKFFEKFGWEIIHEFLRRWAGREY</sequence>
<dbReference type="Pfam" id="PF00929">
    <property type="entry name" value="RNase_T"/>
    <property type="match status" value="1"/>
</dbReference>
<dbReference type="GO" id="GO:0003677">
    <property type="term" value="F:DNA binding"/>
    <property type="evidence" value="ECO:0007669"/>
    <property type="project" value="InterPro"/>
</dbReference>
<accession>A0A1M7T251</accession>
<dbReference type="Gene3D" id="1.20.5.140">
    <property type="match status" value="1"/>
</dbReference>
<dbReference type="Proteomes" id="UP000184207">
    <property type="component" value="Unassembled WGS sequence"/>
</dbReference>
<dbReference type="InterPro" id="IPR036397">
    <property type="entry name" value="RNaseH_sf"/>
</dbReference>
<dbReference type="RefSeq" id="WP_072760104.1">
    <property type="nucleotide sequence ID" value="NZ_FRDJ01000008.1"/>
</dbReference>
<dbReference type="SUPFAM" id="SSF53098">
    <property type="entry name" value="Ribonuclease H-like"/>
    <property type="match status" value="1"/>
</dbReference>
<dbReference type="STRING" id="1121883.SAMN02745226_01456"/>
<keyword evidence="3" id="KW-1185">Reference proteome</keyword>
<dbReference type="AlphaFoldDB" id="A0A1M7T251"/>
<dbReference type="InterPro" id="IPR012337">
    <property type="entry name" value="RNaseH-like_sf"/>
</dbReference>
<organism evidence="2 3">
    <name type="scientific">Fervidobacterium gondwanense DSM 13020</name>
    <dbReference type="NCBI Taxonomy" id="1121883"/>
    <lineage>
        <taxon>Bacteria</taxon>
        <taxon>Thermotogati</taxon>
        <taxon>Thermotogota</taxon>
        <taxon>Thermotogae</taxon>
        <taxon>Thermotogales</taxon>
        <taxon>Fervidobacteriaceae</taxon>
        <taxon>Fervidobacterium</taxon>
    </lineage>
</organism>
<proteinExistence type="predicted"/>
<name>A0A1M7T251_FERGO</name>
<dbReference type="CDD" id="cd06127">
    <property type="entry name" value="DEDDh"/>
    <property type="match status" value="1"/>
</dbReference>
<evidence type="ECO:0000313" key="3">
    <source>
        <dbReference type="Proteomes" id="UP000184207"/>
    </source>
</evidence>
<dbReference type="NCBIfam" id="TIGR00573">
    <property type="entry name" value="dnaq"/>
    <property type="match status" value="1"/>
</dbReference>
<dbReference type="GO" id="GO:0003887">
    <property type="term" value="F:DNA-directed DNA polymerase activity"/>
    <property type="evidence" value="ECO:0007669"/>
    <property type="project" value="InterPro"/>
</dbReference>
<dbReference type="SMART" id="SM00479">
    <property type="entry name" value="EXOIII"/>
    <property type="match status" value="1"/>
</dbReference>
<dbReference type="GO" id="GO:0008408">
    <property type="term" value="F:3'-5' exonuclease activity"/>
    <property type="evidence" value="ECO:0007669"/>
    <property type="project" value="TreeGrafter"/>
</dbReference>